<keyword evidence="8" id="KW-0472">Membrane</keyword>
<evidence type="ECO:0000256" key="10">
    <source>
        <dbReference type="ARBA" id="ARBA00023303"/>
    </source>
</evidence>
<evidence type="ECO:0000256" key="8">
    <source>
        <dbReference type="ARBA" id="ARBA00023136"/>
    </source>
</evidence>
<dbReference type="AlphaFoldDB" id="A0A8S3ZZX1"/>
<keyword evidence="3 11" id="KW-0894">Sodium channel</keyword>
<evidence type="ECO:0000256" key="3">
    <source>
        <dbReference type="ARBA" id="ARBA00022461"/>
    </source>
</evidence>
<evidence type="ECO:0000256" key="9">
    <source>
        <dbReference type="ARBA" id="ARBA00023201"/>
    </source>
</evidence>
<keyword evidence="9 11" id="KW-0739">Sodium transport</keyword>
<accession>A0A8S3ZZX1</accession>
<dbReference type="GO" id="GO:0005886">
    <property type="term" value="C:plasma membrane"/>
    <property type="evidence" value="ECO:0007669"/>
    <property type="project" value="TreeGrafter"/>
</dbReference>
<proteinExistence type="inferred from homology"/>
<dbReference type="Pfam" id="PF00858">
    <property type="entry name" value="ASC"/>
    <property type="match status" value="1"/>
</dbReference>
<evidence type="ECO:0000256" key="6">
    <source>
        <dbReference type="ARBA" id="ARBA00023053"/>
    </source>
</evidence>
<dbReference type="PROSITE" id="PS01206">
    <property type="entry name" value="ASC"/>
    <property type="match status" value="1"/>
</dbReference>
<evidence type="ECO:0000256" key="5">
    <source>
        <dbReference type="ARBA" id="ARBA00022989"/>
    </source>
</evidence>
<comment type="subcellular location">
    <subcellularLocation>
        <location evidence="1">Membrane</location>
        <topology evidence="1">Multi-pass membrane protein</topology>
    </subcellularLocation>
</comment>
<dbReference type="PANTHER" id="PTHR11690">
    <property type="entry name" value="AMILORIDE-SENSITIVE SODIUM CHANNEL-RELATED"/>
    <property type="match status" value="1"/>
</dbReference>
<evidence type="ECO:0000313" key="13">
    <source>
        <dbReference type="Proteomes" id="UP000678393"/>
    </source>
</evidence>
<evidence type="ECO:0000256" key="4">
    <source>
        <dbReference type="ARBA" id="ARBA00022692"/>
    </source>
</evidence>
<dbReference type="OrthoDB" id="6021021at2759"/>
<keyword evidence="2 11" id="KW-0813">Transport</keyword>
<feature type="non-terminal residue" evidence="12">
    <location>
        <position position="1"/>
    </location>
</feature>
<reference evidence="12" key="1">
    <citation type="submission" date="2021-04" db="EMBL/GenBank/DDBJ databases">
        <authorList>
            <consortium name="Molecular Ecology Group"/>
        </authorList>
    </citation>
    <scope>NUCLEOTIDE SEQUENCE</scope>
</reference>
<comment type="caution">
    <text evidence="12">The sequence shown here is derived from an EMBL/GenBank/DDBJ whole genome shotgun (WGS) entry which is preliminary data.</text>
</comment>
<keyword evidence="6" id="KW-0915">Sodium</keyword>
<dbReference type="Proteomes" id="UP000678393">
    <property type="component" value="Unassembled WGS sequence"/>
</dbReference>
<gene>
    <name evidence="12" type="ORF">CUNI_LOCUS20062</name>
</gene>
<dbReference type="EMBL" id="CAJHNH020007257">
    <property type="protein sequence ID" value="CAG5134504.1"/>
    <property type="molecule type" value="Genomic_DNA"/>
</dbReference>
<dbReference type="InterPro" id="IPR001873">
    <property type="entry name" value="ENaC"/>
</dbReference>
<evidence type="ECO:0000256" key="1">
    <source>
        <dbReference type="ARBA" id="ARBA00004141"/>
    </source>
</evidence>
<feature type="non-terminal residue" evidence="12">
    <location>
        <position position="117"/>
    </location>
</feature>
<evidence type="ECO:0000313" key="12">
    <source>
        <dbReference type="EMBL" id="CAG5134504.1"/>
    </source>
</evidence>
<organism evidence="12 13">
    <name type="scientific">Candidula unifasciata</name>
    <dbReference type="NCBI Taxonomy" id="100452"/>
    <lineage>
        <taxon>Eukaryota</taxon>
        <taxon>Metazoa</taxon>
        <taxon>Spiralia</taxon>
        <taxon>Lophotrochozoa</taxon>
        <taxon>Mollusca</taxon>
        <taxon>Gastropoda</taxon>
        <taxon>Heterobranchia</taxon>
        <taxon>Euthyneura</taxon>
        <taxon>Panpulmonata</taxon>
        <taxon>Eupulmonata</taxon>
        <taxon>Stylommatophora</taxon>
        <taxon>Helicina</taxon>
        <taxon>Helicoidea</taxon>
        <taxon>Geomitridae</taxon>
        <taxon>Candidula</taxon>
    </lineage>
</organism>
<dbReference type="InterPro" id="IPR020903">
    <property type="entry name" value="ENaC_CS"/>
</dbReference>
<protein>
    <submittedName>
        <fullName evidence="12">Uncharacterized protein</fullName>
    </submittedName>
</protein>
<keyword evidence="7 11" id="KW-0406">Ion transport</keyword>
<name>A0A8S3ZZX1_9EUPU</name>
<dbReference type="PRINTS" id="PR01078">
    <property type="entry name" value="AMINACHANNEL"/>
</dbReference>
<dbReference type="GO" id="GO:0015280">
    <property type="term" value="F:ligand-gated sodium channel activity"/>
    <property type="evidence" value="ECO:0007669"/>
    <property type="project" value="TreeGrafter"/>
</dbReference>
<dbReference type="Gene3D" id="1.10.287.820">
    <property type="entry name" value="Acid-sensing ion channel domain"/>
    <property type="match status" value="1"/>
</dbReference>
<keyword evidence="13" id="KW-1185">Reference proteome</keyword>
<keyword evidence="4 11" id="KW-0812">Transmembrane</keyword>
<keyword evidence="5" id="KW-1133">Transmembrane helix</keyword>
<evidence type="ECO:0000256" key="7">
    <source>
        <dbReference type="ARBA" id="ARBA00023065"/>
    </source>
</evidence>
<dbReference type="PANTHER" id="PTHR11690:SF248">
    <property type="entry name" value="PICKPOCKET 17, ISOFORM A"/>
    <property type="match status" value="1"/>
</dbReference>
<comment type="similarity">
    <text evidence="11">Belongs to the amiloride-sensitive sodium channel (TC 1.A.6) family.</text>
</comment>
<evidence type="ECO:0000256" key="2">
    <source>
        <dbReference type="ARBA" id="ARBA00022448"/>
    </source>
</evidence>
<evidence type="ECO:0000256" key="11">
    <source>
        <dbReference type="RuleBase" id="RU000679"/>
    </source>
</evidence>
<keyword evidence="10 11" id="KW-0407">Ion channel</keyword>
<sequence length="117" mass="13466">SNISRMDSPYGECSSTSDFLSTYKVKYTRTTCQKVCEQQILLETCQCYDQRALQTTKLMNFAGGLPPCQNETQMECLTQVQWNFTKDNAKCNCNSPCREIQFDKTISSRQWPSDQFA</sequence>